<comment type="similarity">
    <text evidence="2">Belongs to the SLC29A/ENT transporter (TC 2.A.57) family.</text>
</comment>
<feature type="transmembrane region" description="Helical" evidence="7">
    <location>
        <begin position="346"/>
        <end position="370"/>
    </location>
</feature>
<evidence type="ECO:0000256" key="6">
    <source>
        <dbReference type="ARBA" id="ARBA00023136"/>
    </source>
</evidence>
<evidence type="ECO:0000256" key="1">
    <source>
        <dbReference type="ARBA" id="ARBA00004141"/>
    </source>
</evidence>
<protein>
    <submittedName>
        <fullName evidence="8">Equilibrative Nucleoside Transporter (ENT) Family</fullName>
    </submittedName>
</protein>
<feature type="transmembrane region" description="Helical" evidence="7">
    <location>
        <begin position="116"/>
        <end position="137"/>
    </location>
</feature>
<comment type="subcellular location">
    <subcellularLocation>
        <location evidence="1">Membrane</location>
        <topology evidence="1">Multi-pass membrane protein</topology>
    </subcellularLocation>
</comment>
<evidence type="ECO:0000256" key="3">
    <source>
        <dbReference type="ARBA" id="ARBA00022448"/>
    </source>
</evidence>
<evidence type="ECO:0000256" key="2">
    <source>
        <dbReference type="ARBA" id="ARBA00007965"/>
    </source>
</evidence>
<dbReference type="GO" id="GO:0005886">
    <property type="term" value="C:plasma membrane"/>
    <property type="evidence" value="ECO:0007669"/>
    <property type="project" value="TreeGrafter"/>
</dbReference>
<gene>
    <name evidence="8" type="ORF">ACHHYP_05230</name>
</gene>
<dbReference type="GO" id="GO:0005337">
    <property type="term" value="F:nucleoside transmembrane transporter activity"/>
    <property type="evidence" value="ECO:0007669"/>
    <property type="project" value="InterPro"/>
</dbReference>
<dbReference type="OrthoDB" id="1856718at2759"/>
<evidence type="ECO:0000256" key="5">
    <source>
        <dbReference type="ARBA" id="ARBA00022989"/>
    </source>
</evidence>
<feature type="transmembrane region" description="Helical" evidence="7">
    <location>
        <begin position="286"/>
        <end position="308"/>
    </location>
</feature>
<name>A0A1V9YYA5_ACHHY</name>
<dbReference type="InterPro" id="IPR036259">
    <property type="entry name" value="MFS_trans_sf"/>
</dbReference>
<dbReference type="PANTHER" id="PTHR10332:SF10">
    <property type="entry name" value="EQUILIBRATIVE NUCLEOSIDE TRANSPORTER 4"/>
    <property type="match status" value="1"/>
</dbReference>
<feature type="transmembrane region" description="Helical" evidence="7">
    <location>
        <begin position="314"/>
        <end position="334"/>
    </location>
</feature>
<keyword evidence="5 7" id="KW-1133">Transmembrane helix</keyword>
<feature type="transmembrane region" description="Helical" evidence="7">
    <location>
        <begin position="390"/>
        <end position="411"/>
    </location>
</feature>
<evidence type="ECO:0000256" key="4">
    <source>
        <dbReference type="ARBA" id="ARBA00022692"/>
    </source>
</evidence>
<feature type="transmembrane region" description="Helical" evidence="7">
    <location>
        <begin position="423"/>
        <end position="445"/>
    </location>
</feature>
<dbReference type="PANTHER" id="PTHR10332">
    <property type="entry name" value="EQUILIBRATIVE NUCLEOSIDE TRANSPORTER"/>
    <property type="match status" value="1"/>
</dbReference>
<dbReference type="AlphaFoldDB" id="A0A1V9YYA5"/>
<dbReference type="Pfam" id="PF01733">
    <property type="entry name" value="Nucleoside_tran"/>
    <property type="match status" value="1"/>
</dbReference>
<organism evidence="8 9">
    <name type="scientific">Achlya hypogyna</name>
    <name type="common">Oomycete</name>
    <name type="synonym">Protoachlya hypogyna</name>
    <dbReference type="NCBI Taxonomy" id="1202772"/>
    <lineage>
        <taxon>Eukaryota</taxon>
        <taxon>Sar</taxon>
        <taxon>Stramenopiles</taxon>
        <taxon>Oomycota</taxon>
        <taxon>Saprolegniomycetes</taxon>
        <taxon>Saprolegniales</taxon>
        <taxon>Achlyaceae</taxon>
        <taxon>Achlya</taxon>
    </lineage>
</organism>
<feature type="transmembrane region" description="Helical" evidence="7">
    <location>
        <begin position="179"/>
        <end position="202"/>
    </location>
</feature>
<keyword evidence="9" id="KW-1185">Reference proteome</keyword>
<dbReference type="EMBL" id="JNBR01000581">
    <property type="protein sequence ID" value="OQR90794.1"/>
    <property type="molecule type" value="Genomic_DNA"/>
</dbReference>
<keyword evidence="3" id="KW-0813">Transport</keyword>
<dbReference type="InterPro" id="IPR002259">
    <property type="entry name" value="Eqnu_transpt"/>
</dbReference>
<keyword evidence="4 7" id="KW-0812">Transmembrane</keyword>
<proteinExistence type="inferred from homology"/>
<accession>A0A1V9YYA5</accession>
<feature type="transmembrane region" description="Helical" evidence="7">
    <location>
        <begin position="143"/>
        <end position="167"/>
    </location>
</feature>
<feature type="transmembrane region" description="Helical" evidence="7">
    <location>
        <begin position="82"/>
        <end position="104"/>
    </location>
</feature>
<evidence type="ECO:0000313" key="8">
    <source>
        <dbReference type="EMBL" id="OQR90794.1"/>
    </source>
</evidence>
<keyword evidence="6 7" id="KW-0472">Membrane</keyword>
<sequence>MGHVVLLEKGSKASYAAVDVQEPMHLETDAIPQPILDEIHEHKRLICWSLFLLEGSAMWAYYSCLSAQDYYRESFPNVEFAFLTTPILTWPLTIGHLVQMWFGLDKSVGTRRVRVVLGYLLFAASAVAIVAQDYLLLGEAQGAAMVLMCFGIVGIAHSLVEPAYYAIAALFPDADVTNAIQLGNVSAGVFNVVASTIIRMLVGGMDLRDGQRSVQLAFYIFMGLLLLVCVAAFAIYCRLESLHCVQYLLDRADADHVKHGDPPVQALWAKFLRVAKQIPCPMLAQFMLFFCSLSLFPGIGCSSGAHVLAPSSAAMAWFCTPGIVGAFNVGDFFGRLACTQRVYAYVSLRACVVLAFVRWLWLPLLLLGMASSSTMYAFAAVPALGLWWQVGWNFVLGFTGGLFSTITMGLAPRLVRQEDREAASALMVMCLFLGLSLGSTFGWLLGNDHWFNIGL</sequence>
<dbReference type="SUPFAM" id="SSF103473">
    <property type="entry name" value="MFS general substrate transporter"/>
    <property type="match status" value="1"/>
</dbReference>
<feature type="transmembrane region" description="Helical" evidence="7">
    <location>
        <begin position="214"/>
        <end position="237"/>
    </location>
</feature>
<dbReference type="Gene3D" id="1.20.1250.20">
    <property type="entry name" value="MFS general substrate transporter like domains"/>
    <property type="match status" value="1"/>
</dbReference>
<dbReference type="Proteomes" id="UP000243579">
    <property type="component" value="Unassembled WGS sequence"/>
</dbReference>
<evidence type="ECO:0000256" key="7">
    <source>
        <dbReference type="SAM" id="Phobius"/>
    </source>
</evidence>
<evidence type="ECO:0000313" key="9">
    <source>
        <dbReference type="Proteomes" id="UP000243579"/>
    </source>
</evidence>
<reference evidence="8 9" key="1">
    <citation type="journal article" date="2014" name="Genome Biol. Evol.">
        <title>The secreted proteins of Achlya hypogyna and Thraustotheca clavata identify the ancestral oomycete secretome and reveal gene acquisitions by horizontal gene transfer.</title>
        <authorList>
            <person name="Misner I."/>
            <person name="Blouin N."/>
            <person name="Leonard G."/>
            <person name="Richards T.A."/>
            <person name="Lane C.E."/>
        </authorList>
    </citation>
    <scope>NUCLEOTIDE SEQUENCE [LARGE SCALE GENOMIC DNA]</scope>
    <source>
        <strain evidence="8 9">ATCC 48635</strain>
    </source>
</reference>
<comment type="caution">
    <text evidence="8">The sequence shown here is derived from an EMBL/GenBank/DDBJ whole genome shotgun (WGS) entry which is preliminary data.</text>
</comment>